<gene>
    <name evidence="2" type="ORF">DI09_169p30</name>
</gene>
<evidence type="ECO:0000259" key="1">
    <source>
        <dbReference type="PROSITE" id="PS50127"/>
    </source>
</evidence>
<feature type="domain" description="UBC core" evidence="1">
    <location>
        <begin position="54"/>
        <end position="120"/>
    </location>
</feature>
<sequence>MNPKFHVPIVKDMLKRSFYRSTALALGTGIVFAEIYYRTYVIPHRKSREDTFSLALTRLTEERRQWRKDHPFGFYAKPDTNDDGSMNLLQWKCGIPGKENVLNAPFYDRLPGLEVSISSL</sequence>
<comment type="caution">
    <text evidence="2">The sequence shown here is derived from an EMBL/GenBank/DDBJ whole genome shotgun (WGS) entry which is preliminary data.</text>
</comment>
<dbReference type="SUPFAM" id="SSF54495">
    <property type="entry name" value="UBC-like"/>
    <property type="match status" value="1"/>
</dbReference>
<dbReference type="InterPro" id="IPR000608">
    <property type="entry name" value="UBC"/>
</dbReference>
<evidence type="ECO:0000313" key="2">
    <source>
        <dbReference type="EMBL" id="KGG52489.1"/>
    </source>
</evidence>
<dbReference type="AlphaFoldDB" id="A0A098VUH8"/>
<dbReference type="PROSITE" id="PS50127">
    <property type="entry name" value="UBC_2"/>
    <property type="match status" value="1"/>
</dbReference>
<dbReference type="RefSeq" id="XP_013238925.1">
    <property type="nucleotide sequence ID" value="XM_013383471.1"/>
</dbReference>
<dbReference type="EMBL" id="JMKJ01000076">
    <property type="protein sequence ID" value="KGG52489.1"/>
    <property type="molecule type" value="Genomic_DNA"/>
</dbReference>
<dbReference type="HOGENOM" id="CLU_2050202_0_0_1"/>
<dbReference type="GeneID" id="25258625"/>
<organism evidence="2 3">
    <name type="scientific">Mitosporidium daphniae</name>
    <dbReference type="NCBI Taxonomy" id="1485682"/>
    <lineage>
        <taxon>Eukaryota</taxon>
        <taxon>Fungi</taxon>
        <taxon>Fungi incertae sedis</taxon>
        <taxon>Microsporidia</taxon>
        <taxon>Mitosporidium</taxon>
    </lineage>
</organism>
<dbReference type="Proteomes" id="UP000029725">
    <property type="component" value="Unassembled WGS sequence"/>
</dbReference>
<dbReference type="VEuPathDB" id="MicrosporidiaDB:DI09_169p30"/>
<dbReference type="Gene3D" id="3.10.110.10">
    <property type="entry name" value="Ubiquitin Conjugating Enzyme"/>
    <property type="match status" value="1"/>
</dbReference>
<evidence type="ECO:0000313" key="3">
    <source>
        <dbReference type="Proteomes" id="UP000029725"/>
    </source>
</evidence>
<proteinExistence type="predicted"/>
<protein>
    <recommendedName>
        <fullName evidence="1">UBC core domain-containing protein</fullName>
    </recommendedName>
</protein>
<name>A0A098VUH8_9MICR</name>
<accession>A0A098VUH8</accession>
<dbReference type="OrthoDB" id="6600758at2759"/>
<dbReference type="InterPro" id="IPR016135">
    <property type="entry name" value="UBQ-conjugating_enzyme/RWD"/>
</dbReference>
<reference evidence="2 3" key="1">
    <citation type="submission" date="2014-04" db="EMBL/GenBank/DDBJ databases">
        <title>A new species of microsporidia sheds light on the evolution of extreme parasitism.</title>
        <authorList>
            <person name="Haag K.L."/>
            <person name="James T.Y."/>
            <person name="Larsson R."/>
            <person name="Schaer T.M."/>
            <person name="Refardt D."/>
            <person name="Pombert J.-F."/>
            <person name="Ebert D."/>
        </authorList>
    </citation>
    <scope>NUCLEOTIDE SEQUENCE [LARGE SCALE GENOMIC DNA]</scope>
    <source>
        <strain evidence="2 3">UGP3</strain>
        <tissue evidence="2">Spores</tissue>
    </source>
</reference>
<keyword evidence="3" id="KW-1185">Reference proteome</keyword>